<sequence length="396" mass="45145">MYTVTKADQQLDPFALSRRPLHILNCNNNSNFQQTNTRIPSPQVIFEDRKSYAENVNGFAIKEKIAEGQTVSPNNDEEIYSDNFNRDFIPFNLPDPIGKVAPFITVKDESKRKPYWMLDLPSSQMHIEPKLYYAAALNPTLDKTLPCCDMCKCQLQYPFFASLNFNLCPKCLSTGHIPLNTTSIEFMPVEDPRTSTGTWTLEETNALLSIIEEEGDDWQKISQRLKTHSPAECLIHFMRLPMYDQYYIADPLLVPEANFSDDKESNNNIPSDPNILPFMIAPDPIAAYVEFLHILNKRLGNKIAELSQRQIEQILSSKSGVMVFNSVSEIMKNLLKSTGEEAGKIAEDDFESMMNSFRLSIRLLEKERNNLSQIVKSGFKEFQSISESISSLINQE</sequence>
<feature type="domain" description="SANT" evidence="2">
    <location>
        <begin position="194"/>
        <end position="245"/>
    </location>
</feature>
<dbReference type="Proteomes" id="UP001470230">
    <property type="component" value="Unassembled WGS sequence"/>
</dbReference>
<dbReference type="PROSITE" id="PS51293">
    <property type="entry name" value="SANT"/>
    <property type="match status" value="1"/>
</dbReference>
<comment type="caution">
    <text evidence="3">The sequence shown here is derived from an EMBL/GenBank/DDBJ whole genome shotgun (WGS) entry which is preliminary data.</text>
</comment>
<name>A0ABR2KEI2_9EUKA</name>
<dbReference type="Pfam" id="PF00249">
    <property type="entry name" value="Myb_DNA-binding"/>
    <property type="match status" value="1"/>
</dbReference>
<dbReference type="PROSITE" id="PS50090">
    <property type="entry name" value="MYB_LIKE"/>
    <property type="match status" value="1"/>
</dbReference>
<dbReference type="EMBL" id="JAPFFF010000005">
    <property type="protein sequence ID" value="KAK8888842.1"/>
    <property type="molecule type" value="Genomic_DNA"/>
</dbReference>
<dbReference type="SUPFAM" id="SSF46689">
    <property type="entry name" value="Homeodomain-like"/>
    <property type="match status" value="1"/>
</dbReference>
<keyword evidence="4" id="KW-1185">Reference proteome</keyword>
<dbReference type="SMART" id="SM00717">
    <property type="entry name" value="SANT"/>
    <property type="match status" value="1"/>
</dbReference>
<feature type="domain" description="Myb-like" evidence="1">
    <location>
        <begin position="191"/>
        <end position="241"/>
    </location>
</feature>
<evidence type="ECO:0000259" key="1">
    <source>
        <dbReference type="PROSITE" id="PS50090"/>
    </source>
</evidence>
<organism evidence="3 4">
    <name type="scientific">Tritrichomonas musculus</name>
    <dbReference type="NCBI Taxonomy" id="1915356"/>
    <lineage>
        <taxon>Eukaryota</taxon>
        <taxon>Metamonada</taxon>
        <taxon>Parabasalia</taxon>
        <taxon>Tritrichomonadida</taxon>
        <taxon>Tritrichomonadidae</taxon>
        <taxon>Tritrichomonas</taxon>
    </lineage>
</organism>
<protein>
    <recommendedName>
        <fullName evidence="5">Myb-like DNA-binding domain containing protein</fullName>
    </recommendedName>
</protein>
<dbReference type="InterPro" id="IPR009057">
    <property type="entry name" value="Homeodomain-like_sf"/>
</dbReference>
<dbReference type="InterPro" id="IPR017884">
    <property type="entry name" value="SANT_dom"/>
</dbReference>
<proteinExistence type="predicted"/>
<evidence type="ECO:0008006" key="5">
    <source>
        <dbReference type="Google" id="ProtNLM"/>
    </source>
</evidence>
<reference evidence="3 4" key="1">
    <citation type="submission" date="2024-04" db="EMBL/GenBank/DDBJ databases">
        <title>Tritrichomonas musculus Genome.</title>
        <authorList>
            <person name="Alves-Ferreira E."/>
            <person name="Grigg M."/>
            <person name="Lorenzi H."/>
            <person name="Galac M."/>
        </authorList>
    </citation>
    <scope>NUCLEOTIDE SEQUENCE [LARGE SCALE GENOMIC DNA]</scope>
    <source>
        <strain evidence="3 4">EAF2021</strain>
    </source>
</reference>
<evidence type="ECO:0000259" key="2">
    <source>
        <dbReference type="PROSITE" id="PS51293"/>
    </source>
</evidence>
<accession>A0ABR2KEI2</accession>
<dbReference type="InterPro" id="IPR001005">
    <property type="entry name" value="SANT/Myb"/>
</dbReference>
<dbReference type="Gene3D" id="1.10.10.60">
    <property type="entry name" value="Homeodomain-like"/>
    <property type="match status" value="1"/>
</dbReference>
<gene>
    <name evidence="3" type="ORF">M9Y10_033582</name>
</gene>
<evidence type="ECO:0000313" key="3">
    <source>
        <dbReference type="EMBL" id="KAK8888842.1"/>
    </source>
</evidence>
<dbReference type="CDD" id="cd00167">
    <property type="entry name" value="SANT"/>
    <property type="match status" value="1"/>
</dbReference>
<evidence type="ECO:0000313" key="4">
    <source>
        <dbReference type="Proteomes" id="UP001470230"/>
    </source>
</evidence>